<dbReference type="GO" id="GO:0016491">
    <property type="term" value="F:oxidoreductase activity"/>
    <property type="evidence" value="ECO:0007669"/>
    <property type="project" value="UniProtKB-ARBA"/>
</dbReference>
<dbReference type="SUPFAM" id="SSF54862">
    <property type="entry name" value="4Fe-4S ferredoxins"/>
    <property type="match status" value="1"/>
</dbReference>
<dbReference type="OrthoDB" id="5583at2157"/>
<feature type="domain" description="4Fe-4S ferredoxin-type" evidence="1">
    <location>
        <begin position="183"/>
        <end position="212"/>
    </location>
</feature>
<dbReference type="PROSITE" id="PS00198">
    <property type="entry name" value="4FE4S_FER_1"/>
    <property type="match status" value="1"/>
</dbReference>
<dbReference type="PROSITE" id="PS51379">
    <property type="entry name" value="4FE4S_FER_2"/>
    <property type="match status" value="1"/>
</dbReference>
<keyword evidence="3" id="KW-1185">Reference proteome</keyword>
<organism evidence="2 3">
    <name type="scientific">Methanolobus profundi</name>
    <dbReference type="NCBI Taxonomy" id="487685"/>
    <lineage>
        <taxon>Archaea</taxon>
        <taxon>Methanobacteriati</taxon>
        <taxon>Methanobacteriota</taxon>
        <taxon>Stenosarchaea group</taxon>
        <taxon>Methanomicrobia</taxon>
        <taxon>Methanosarcinales</taxon>
        <taxon>Methanosarcinaceae</taxon>
        <taxon>Methanolobus</taxon>
    </lineage>
</organism>
<reference evidence="3" key="1">
    <citation type="submission" date="2016-10" db="EMBL/GenBank/DDBJ databases">
        <authorList>
            <person name="Varghese N."/>
            <person name="Submissions S."/>
        </authorList>
    </citation>
    <scope>NUCLEOTIDE SEQUENCE [LARGE SCALE GENOMIC DNA]</scope>
    <source>
        <strain evidence="3">Mob M</strain>
    </source>
</reference>
<dbReference type="AlphaFoldDB" id="A0A1I4P4D1"/>
<protein>
    <recommendedName>
        <fullName evidence="1">4Fe-4S ferredoxin-type domain-containing protein</fullName>
    </recommendedName>
</protein>
<dbReference type="Gene3D" id="3.30.70.20">
    <property type="match status" value="1"/>
</dbReference>
<sequence>MSEVFFRSAEEIGPDNTQIDQIIDLFPRISPVKEGDIVAIKIHPGELGNTTYVRPVIVKTVVDLVKEAGGIPFVTDTTVLYPSKRFNGVDVLNTAATNGFTLGTMGAPFICADGIHGDDSVSVDIGGEVVDSITVASAIASADSMIVISHCKGHPASGFGAAVKNLGMGCLDKAGKTEVHKVARPSIDIDKCVGCRKCVNVCPWDALSLVDGKAIIDHDLCCGELACFASCNFGAIVPPADSPERMQEKLGEAAYGPVKLLPEKIGYINWIFDLTPGCDCFNFSAPTFAGDIGITASKDPVALDKASLDLVNEKMKHDGGGCVNNVWGIDPMIHLEYAEKIGAGSLKYDLIRK</sequence>
<accession>A0A1I4P4D1</accession>
<evidence type="ECO:0000313" key="3">
    <source>
        <dbReference type="Proteomes" id="UP000198535"/>
    </source>
</evidence>
<dbReference type="Pfam" id="PF04015">
    <property type="entry name" value="DUF362"/>
    <property type="match status" value="1"/>
</dbReference>
<gene>
    <name evidence="2" type="ORF">SAMN04488696_0450</name>
</gene>
<dbReference type="RefSeq" id="WP_091934097.1">
    <property type="nucleotide sequence ID" value="NZ_FOUJ01000001.1"/>
</dbReference>
<dbReference type="InterPro" id="IPR017896">
    <property type="entry name" value="4Fe4S_Fe-S-bd"/>
</dbReference>
<dbReference type="Proteomes" id="UP000198535">
    <property type="component" value="Unassembled WGS sequence"/>
</dbReference>
<proteinExistence type="predicted"/>
<dbReference type="InterPro" id="IPR007160">
    <property type="entry name" value="DUF362"/>
</dbReference>
<evidence type="ECO:0000313" key="2">
    <source>
        <dbReference type="EMBL" id="SFM22714.1"/>
    </source>
</evidence>
<dbReference type="STRING" id="487685.SAMN04488696_0450"/>
<evidence type="ECO:0000259" key="1">
    <source>
        <dbReference type="PROSITE" id="PS51379"/>
    </source>
</evidence>
<dbReference type="InterPro" id="IPR017900">
    <property type="entry name" value="4Fe4S_Fe_S_CS"/>
</dbReference>
<name>A0A1I4P4D1_9EURY</name>
<dbReference type="EMBL" id="FOUJ01000001">
    <property type="protein sequence ID" value="SFM22714.1"/>
    <property type="molecule type" value="Genomic_DNA"/>
</dbReference>